<dbReference type="Proteomes" id="UP000627292">
    <property type="component" value="Unassembled WGS sequence"/>
</dbReference>
<dbReference type="EMBL" id="BMIB01000001">
    <property type="protein sequence ID" value="GGH60177.1"/>
    <property type="molecule type" value="Genomic_DNA"/>
</dbReference>
<dbReference type="RefSeq" id="WP_188950660.1">
    <property type="nucleotide sequence ID" value="NZ_BMIB01000001.1"/>
</dbReference>
<comment type="caution">
    <text evidence="1">The sequence shown here is derived from an EMBL/GenBank/DDBJ whole genome shotgun (WGS) entry which is preliminary data.</text>
</comment>
<dbReference type="AlphaFoldDB" id="A0A917IQF8"/>
<sequence>MTEMQLLAEALQQFAGIDAAAFEVAAPYWQVKTYKKGEYYNEYRNVCKHFGFIINGVFRTYYVNEQNGEEKNLLFYTQRQMIAAYKSFLTQKPCNYYTECMVESSIVYIHISHLHELYRTHHQWEHFGRLVAEMAFNLIMGHTENFLFRTPEERYLELMEHHPDIFNAVPLYHIASYLGIQGPSLSRIRKRMAAAAGS</sequence>
<reference evidence="1" key="2">
    <citation type="submission" date="2020-09" db="EMBL/GenBank/DDBJ databases">
        <authorList>
            <person name="Sun Q."/>
            <person name="Zhou Y."/>
        </authorList>
    </citation>
    <scope>NUCLEOTIDE SEQUENCE</scope>
    <source>
        <strain evidence="1">CGMCC 1.15290</strain>
    </source>
</reference>
<dbReference type="InterPro" id="IPR018490">
    <property type="entry name" value="cNMP-bd_dom_sf"/>
</dbReference>
<reference evidence="1" key="1">
    <citation type="journal article" date="2014" name="Int. J. Syst. Evol. Microbiol.">
        <title>Complete genome sequence of Corynebacterium casei LMG S-19264T (=DSM 44701T), isolated from a smear-ripened cheese.</title>
        <authorList>
            <consortium name="US DOE Joint Genome Institute (JGI-PGF)"/>
            <person name="Walter F."/>
            <person name="Albersmeier A."/>
            <person name="Kalinowski J."/>
            <person name="Ruckert C."/>
        </authorList>
    </citation>
    <scope>NUCLEOTIDE SEQUENCE</scope>
    <source>
        <strain evidence="1">CGMCC 1.15290</strain>
    </source>
</reference>
<protein>
    <submittedName>
        <fullName evidence="1">cAMP-binding protein</fullName>
    </submittedName>
</protein>
<dbReference type="SUPFAM" id="SSF51206">
    <property type="entry name" value="cAMP-binding domain-like"/>
    <property type="match status" value="1"/>
</dbReference>
<keyword evidence="2" id="KW-1185">Reference proteome</keyword>
<evidence type="ECO:0000313" key="2">
    <source>
        <dbReference type="Proteomes" id="UP000627292"/>
    </source>
</evidence>
<dbReference type="Gene3D" id="2.60.120.10">
    <property type="entry name" value="Jelly Rolls"/>
    <property type="match status" value="1"/>
</dbReference>
<accession>A0A917IQF8</accession>
<name>A0A917IQF8_9BACT</name>
<proteinExistence type="predicted"/>
<dbReference type="InterPro" id="IPR014710">
    <property type="entry name" value="RmlC-like_jellyroll"/>
</dbReference>
<organism evidence="1 2">
    <name type="scientific">Filimonas zeae</name>
    <dbReference type="NCBI Taxonomy" id="1737353"/>
    <lineage>
        <taxon>Bacteria</taxon>
        <taxon>Pseudomonadati</taxon>
        <taxon>Bacteroidota</taxon>
        <taxon>Chitinophagia</taxon>
        <taxon>Chitinophagales</taxon>
        <taxon>Chitinophagaceae</taxon>
        <taxon>Filimonas</taxon>
    </lineage>
</organism>
<evidence type="ECO:0000313" key="1">
    <source>
        <dbReference type="EMBL" id="GGH60177.1"/>
    </source>
</evidence>
<gene>
    <name evidence="1" type="ORF">GCM10011379_07750</name>
</gene>